<protein>
    <submittedName>
        <fullName evidence="2">Metal-sulfur cluster biosynthetic enzyme</fullName>
    </submittedName>
</protein>
<dbReference type="InterPro" id="IPR034904">
    <property type="entry name" value="FSCA_dom_sf"/>
</dbReference>
<dbReference type="EMBL" id="JAVIZX010000001">
    <property type="protein sequence ID" value="MDR6215612.1"/>
    <property type="molecule type" value="Genomic_DNA"/>
</dbReference>
<evidence type="ECO:0000313" key="2">
    <source>
        <dbReference type="EMBL" id="MDR6215612.1"/>
    </source>
</evidence>
<dbReference type="PANTHER" id="PTHR42831:SF1">
    <property type="entry name" value="FE-S PROTEIN MATURATION AUXILIARY FACTOR YITW"/>
    <property type="match status" value="1"/>
</dbReference>
<reference evidence="2 3" key="1">
    <citation type="submission" date="2023-08" db="EMBL/GenBank/DDBJ databases">
        <title>Functional and genomic diversity of the sorghum phyllosphere microbiome.</title>
        <authorList>
            <person name="Shade A."/>
        </authorList>
    </citation>
    <scope>NUCLEOTIDE SEQUENCE [LARGE SCALE GENOMIC DNA]</scope>
    <source>
        <strain evidence="2 3">SORGH_AS_0335</strain>
    </source>
</reference>
<comment type="caution">
    <text evidence="2">The sequence shown here is derived from an EMBL/GenBank/DDBJ whole genome shotgun (WGS) entry which is preliminary data.</text>
</comment>
<organism evidence="2 3">
    <name type="scientific">Paracidovorax wautersii</name>
    <dbReference type="NCBI Taxonomy" id="1177982"/>
    <lineage>
        <taxon>Bacteria</taxon>
        <taxon>Pseudomonadati</taxon>
        <taxon>Pseudomonadota</taxon>
        <taxon>Betaproteobacteria</taxon>
        <taxon>Burkholderiales</taxon>
        <taxon>Comamonadaceae</taxon>
        <taxon>Paracidovorax</taxon>
    </lineage>
</organism>
<dbReference type="SUPFAM" id="SSF117916">
    <property type="entry name" value="Fe-S cluster assembly (FSCA) domain-like"/>
    <property type="match status" value="1"/>
</dbReference>
<dbReference type="InterPro" id="IPR052339">
    <property type="entry name" value="Fe-S_Maturation_MIP18"/>
</dbReference>
<dbReference type="Proteomes" id="UP001267710">
    <property type="component" value="Unassembled WGS sequence"/>
</dbReference>
<evidence type="ECO:0000313" key="3">
    <source>
        <dbReference type="Proteomes" id="UP001267710"/>
    </source>
</evidence>
<gene>
    <name evidence="2" type="ORF">QE399_003301</name>
</gene>
<accession>A0ABU1IFQ0</accession>
<proteinExistence type="predicted"/>
<feature type="domain" description="MIP18 family-like" evidence="1">
    <location>
        <begin position="23"/>
        <end position="91"/>
    </location>
</feature>
<keyword evidence="3" id="KW-1185">Reference proteome</keyword>
<evidence type="ECO:0000259" key="1">
    <source>
        <dbReference type="Pfam" id="PF01883"/>
    </source>
</evidence>
<name>A0ABU1IFQ0_9BURK</name>
<sequence>MDNHSHPAPAPFAYDGPVPLQAPILTALRRVVDPEVALNIVDVGLVYAVTARPGEVHVRMTMTSAACPVADVIMEDVQWELSQVLPEGTRIDLELVWEPPWSPDRMSERAKGFMGW</sequence>
<dbReference type="RefSeq" id="WP_309830386.1">
    <property type="nucleotide sequence ID" value="NZ_JAVIZX010000001.1"/>
</dbReference>
<dbReference type="PANTHER" id="PTHR42831">
    <property type="entry name" value="FE-S PROTEIN MATURATION AUXILIARY FACTOR YITW"/>
    <property type="match status" value="1"/>
</dbReference>
<dbReference type="Pfam" id="PF01883">
    <property type="entry name" value="FeS_assembly_P"/>
    <property type="match status" value="1"/>
</dbReference>
<dbReference type="InterPro" id="IPR002744">
    <property type="entry name" value="MIP18-like"/>
</dbReference>
<dbReference type="Gene3D" id="3.30.300.130">
    <property type="entry name" value="Fe-S cluster assembly (FSCA)"/>
    <property type="match status" value="1"/>
</dbReference>